<dbReference type="Proteomes" id="UP000779049">
    <property type="component" value="Unassembled WGS sequence"/>
</dbReference>
<protein>
    <submittedName>
        <fullName evidence="1">HPr family phosphocarrier protein</fullName>
    </submittedName>
</protein>
<name>A0ABS7L6M7_9FIRM</name>
<dbReference type="SUPFAM" id="SSF55594">
    <property type="entry name" value="HPr-like"/>
    <property type="match status" value="1"/>
</dbReference>
<proteinExistence type="predicted"/>
<dbReference type="InterPro" id="IPR035895">
    <property type="entry name" value="HPr-like_sf"/>
</dbReference>
<comment type="caution">
    <text evidence="1">The sequence shown here is derived from an EMBL/GenBank/DDBJ whole genome shotgun (WGS) entry which is preliminary data.</text>
</comment>
<accession>A0ABS7L6M7</accession>
<reference evidence="1 2" key="1">
    <citation type="journal article" date="2020" name="New Microbes New Infect">
        <title>Sellimonas caecigallum sp. nov., description and genome sequence of a new member of the Sellimonas genus isolated from the cecum of feral chicken.</title>
        <authorList>
            <person name="Wongkuna S."/>
            <person name="Ghimire S."/>
            <person name="Antony L."/>
            <person name="Chankhamhaengdecha S."/>
            <person name="Janvilisri T."/>
            <person name="Scaria J."/>
        </authorList>
    </citation>
    <scope>NUCLEOTIDE SEQUENCE [LARGE SCALE GENOMIC DNA]</scope>
    <source>
        <strain evidence="1 2">SW451</strain>
    </source>
</reference>
<keyword evidence="2" id="KW-1185">Reference proteome</keyword>
<sequence>MREVYVSINSMEKAKGLNSILRRMDGDFDLIQGRMTIDGKSFLGILSLDLSKPIKMIMHDADDTEVNELSEYLA</sequence>
<dbReference type="RefSeq" id="WP_087199019.1">
    <property type="nucleotide sequence ID" value="NZ_CP173660.1"/>
</dbReference>
<gene>
    <name evidence="1" type="ORF">FLB61_05880</name>
</gene>
<evidence type="ECO:0000313" key="2">
    <source>
        <dbReference type="Proteomes" id="UP000779049"/>
    </source>
</evidence>
<evidence type="ECO:0000313" key="1">
    <source>
        <dbReference type="EMBL" id="MBY0758622.1"/>
    </source>
</evidence>
<dbReference type="EMBL" id="VIRV01000006">
    <property type="protein sequence ID" value="MBY0758622.1"/>
    <property type="molecule type" value="Genomic_DNA"/>
</dbReference>
<organism evidence="1 2">
    <name type="scientific">Sellimonas caecigallum</name>
    <dbReference type="NCBI Taxonomy" id="2592333"/>
    <lineage>
        <taxon>Bacteria</taxon>
        <taxon>Bacillati</taxon>
        <taxon>Bacillota</taxon>
        <taxon>Clostridia</taxon>
        <taxon>Lachnospirales</taxon>
        <taxon>Lachnospiraceae</taxon>
        <taxon>Sellimonas</taxon>
    </lineage>
</organism>